<sequence>MGRMDALSALLTDPAAPRLTTYTDAGRMELSGQTLQNWQAKVANLLLGLGAGPGSVIICDAEPGWQPVTIAVGAWLIGATVVDARGPLPDSVSDAAGPPVAAFTDSVKLAERLADEGLAGLDVAGLGDLGELGEPVEEVFVLSTDPFGRGVTESGGELPFGLNDFSPELRVQPDAFLGSAAVADAGRVLAASSGEQLSEGQWLGAGKDGDGHADGERLIFGPWDNVLQLAQTLRPWAAGGAVVMSTDAAPERLAELGEAENALLAH</sequence>
<dbReference type="NCBIfam" id="TIGR03089">
    <property type="entry name" value="TIGR03089 family protein"/>
    <property type="match status" value="1"/>
</dbReference>
<evidence type="ECO:0008006" key="3">
    <source>
        <dbReference type="Google" id="ProtNLM"/>
    </source>
</evidence>
<dbReference type="eggNOG" id="COG0318">
    <property type="taxonomic scope" value="Bacteria"/>
</dbReference>
<evidence type="ECO:0000313" key="1">
    <source>
        <dbReference type="EMBL" id="CAQ04427.1"/>
    </source>
</evidence>
<keyword evidence="2" id="KW-1185">Reference proteome</keyword>
<gene>
    <name evidence="1" type="ordered locus">cu0467</name>
</gene>
<dbReference type="HOGENOM" id="CLU_076053_1_0_11"/>
<protein>
    <recommendedName>
        <fullName evidence="3">TIGR03089 family protein</fullName>
    </recommendedName>
</protein>
<dbReference type="EMBL" id="AM942444">
    <property type="protein sequence ID" value="CAQ04427.1"/>
    <property type="molecule type" value="Genomic_DNA"/>
</dbReference>
<dbReference type="SUPFAM" id="SSF56801">
    <property type="entry name" value="Acetyl-CoA synthetase-like"/>
    <property type="match status" value="1"/>
</dbReference>
<organism evidence="1 2">
    <name type="scientific">Corynebacterium urealyticum (strain ATCC 43042 / DSM 7109)</name>
    <dbReference type="NCBI Taxonomy" id="504474"/>
    <lineage>
        <taxon>Bacteria</taxon>
        <taxon>Bacillati</taxon>
        <taxon>Actinomycetota</taxon>
        <taxon>Actinomycetes</taxon>
        <taxon>Mycobacteriales</taxon>
        <taxon>Corynebacteriaceae</taxon>
        <taxon>Corynebacterium</taxon>
    </lineage>
</organism>
<dbReference type="Proteomes" id="UP000001727">
    <property type="component" value="Chromosome"/>
</dbReference>
<dbReference type="AlphaFoldDB" id="B1VF88"/>
<evidence type="ECO:0000313" key="2">
    <source>
        <dbReference type="Proteomes" id="UP000001727"/>
    </source>
</evidence>
<dbReference type="KEGG" id="cur:cu0467"/>
<reference evidence="1 2" key="1">
    <citation type="journal article" date="2008" name="J. Biotechnol.">
        <title>The lifestyle of Corynebacterium urealyticum derived from its complete genome sequence established by pyrosequencing.</title>
        <authorList>
            <person name="Tauch A."/>
            <person name="Trost E."/>
            <person name="Tilker A."/>
            <person name="Ludewig U."/>
            <person name="Schneiker S."/>
            <person name="Goesmann A."/>
            <person name="Arnold W."/>
            <person name="Bekel T."/>
            <person name="Brinkrolf K."/>
            <person name="Brune I."/>
            <person name="Goetker S."/>
            <person name="Kalinowski J."/>
            <person name="Kamp P.-B."/>
            <person name="Lobo F.P."/>
            <person name="Viehoever P."/>
            <person name="Weisshaar B."/>
            <person name="Soriano F."/>
            <person name="Droege M."/>
            <person name="Puehler A."/>
        </authorList>
    </citation>
    <scope>NUCLEOTIDE SEQUENCE [LARGE SCALE GENOMIC DNA]</scope>
    <source>
        <strain evidence="2">ATCC 43042 / DSM 7109</strain>
    </source>
</reference>
<accession>B1VF88</accession>
<dbReference type="InterPro" id="IPR017523">
    <property type="entry name" value="Rv3268"/>
</dbReference>
<name>B1VF88_CORU7</name>
<dbReference type="STRING" id="504474.cu0467"/>
<proteinExistence type="predicted"/>